<dbReference type="Proteomes" id="UP001157006">
    <property type="component" value="Chromosome 3"/>
</dbReference>
<gene>
    <name evidence="1" type="ORF">VFH_III089000</name>
</gene>
<sequence length="257" mass="29102">MASVRNDFVKEINPSKESWDIVVGVTKFKLQLEKLCCLDLKIRYNGTVVTDVGTGQITMSPYSIIYFPEIVGKIDMDYLIDVVGILAGVGRERVYERNRVTTKYKVIELESNSMKLESTLFGLLFNPNISKANSFKLNDNIGSPTQPFSYMKDSSDLSLKEEFLNLCQCKTIEELKESQNDMVCMVLGTIKHVIGGNDWWYVTCVCGKGVVADSKRFFCPKCNKHVWSIVPRYRVKLRVVDETDSATSVLFIVIVVC</sequence>
<accession>A0AAV0ZYW9</accession>
<evidence type="ECO:0000313" key="1">
    <source>
        <dbReference type="EMBL" id="CAI8603500.1"/>
    </source>
</evidence>
<dbReference type="AlphaFoldDB" id="A0AAV0ZYW9"/>
<proteinExistence type="predicted"/>
<dbReference type="InterPro" id="IPR012340">
    <property type="entry name" value="NA-bd_OB-fold"/>
</dbReference>
<dbReference type="SUPFAM" id="SSF50249">
    <property type="entry name" value="Nucleic acid-binding proteins"/>
    <property type="match status" value="1"/>
</dbReference>
<protein>
    <recommendedName>
        <fullName evidence="3">Replication factor A C-terminal domain-containing protein</fullName>
    </recommendedName>
</protein>
<evidence type="ECO:0000313" key="2">
    <source>
        <dbReference type="Proteomes" id="UP001157006"/>
    </source>
</evidence>
<keyword evidence="2" id="KW-1185">Reference proteome</keyword>
<dbReference type="Gene3D" id="2.40.50.140">
    <property type="entry name" value="Nucleic acid-binding proteins"/>
    <property type="match status" value="1"/>
</dbReference>
<evidence type="ECO:0008006" key="3">
    <source>
        <dbReference type="Google" id="ProtNLM"/>
    </source>
</evidence>
<organism evidence="1 2">
    <name type="scientific">Vicia faba</name>
    <name type="common">Broad bean</name>
    <name type="synonym">Faba vulgaris</name>
    <dbReference type="NCBI Taxonomy" id="3906"/>
    <lineage>
        <taxon>Eukaryota</taxon>
        <taxon>Viridiplantae</taxon>
        <taxon>Streptophyta</taxon>
        <taxon>Embryophyta</taxon>
        <taxon>Tracheophyta</taxon>
        <taxon>Spermatophyta</taxon>
        <taxon>Magnoliopsida</taxon>
        <taxon>eudicotyledons</taxon>
        <taxon>Gunneridae</taxon>
        <taxon>Pentapetalae</taxon>
        <taxon>rosids</taxon>
        <taxon>fabids</taxon>
        <taxon>Fabales</taxon>
        <taxon>Fabaceae</taxon>
        <taxon>Papilionoideae</taxon>
        <taxon>50 kb inversion clade</taxon>
        <taxon>NPAAA clade</taxon>
        <taxon>Hologalegina</taxon>
        <taxon>IRL clade</taxon>
        <taxon>Fabeae</taxon>
        <taxon>Vicia</taxon>
    </lineage>
</organism>
<dbReference type="EMBL" id="OX451738">
    <property type="protein sequence ID" value="CAI8603500.1"/>
    <property type="molecule type" value="Genomic_DNA"/>
</dbReference>
<name>A0AAV0ZYW9_VICFA</name>
<reference evidence="1 2" key="1">
    <citation type="submission" date="2023-01" db="EMBL/GenBank/DDBJ databases">
        <authorList>
            <person name="Kreplak J."/>
        </authorList>
    </citation>
    <scope>NUCLEOTIDE SEQUENCE [LARGE SCALE GENOMIC DNA]</scope>
</reference>